<dbReference type="PRINTS" id="PR00171">
    <property type="entry name" value="SUGRTRNSPORT"/>
</dbReference>
<evidence type="ECO:0000256" key="8">
    <source>
        <dbReference type="SAM" id="Phobius"/>
    </source>
</evidence>
<evidence type="ECO:0000256" key="4">
    <source>
        <dbReference type="ARBA" id="ARBA00022692"/>
    </source>
</evidence>
<comment type="similarity">
    <text evidence="2 7">Belongs to the major facilitator superfamily. Sugar transporter (TC 2.A.1.1) family.</text>
</comment>
<organism evidence="10 11">
    <name type="scientific">Penicillium angulare</name>
    <dbReference type="NCBI Taxonomy" id="116970"/>
    <lineage>
        <taxon>Eukaryota</taxon>
        <taxon>Fungi</taxon>
        <taxon>Dikarya</taxon>
        <taxon>Ascomycota</taxon>
        <taxon>Pezizomycotina</taxon>
        <taxon>Eurotiomycetes</taxon>
        <taxon>Eurotiomycetidae</taxon>
        <taxon>Eurotiales</taxon>
        <taxon>Aspergillaceae</taxon>
        <taxon>Penicillium</taxon>
    </lineage>
</organism>
<feature type="transmembrane region" description="Helical" evidence="8">
    <location>
        <begin position="362"/>
        <end position="387"/>
    </location>
</feature>
<feature type="transmembrane region" description="Helical" evidence="8">
    <location>
        <begin position="53"/>
        <end position="73"/>
    </location>
</feature>
<evidence type="ECO:0000256" key="2">
    <source>
        <dbReference type="ARBA" id="ARBA00010992"/>
    </source>
</evidence>
<dbReference type="AlphaFoldDB" id="A0A9W9EFP3"/>
<keyword evidence="3 7" id="KW-0813">Transport</keyword>
<evidence type="ECO:0000313" key="11">
    <source>
        <dbReference type="Proteomes" id="UP001149165"/>
    </source>
</evidence>
<dbReference type="PANTHER" id="PTHR48022:SF2">
    <property type="entry name" value="PLASTIDIC GLUCOSE TRANSPORTER 4"/>
    <property type="match status" value="1"/>
</dbReference>
<evidence type="ECO:0000256" key="3">
    <source>
        <dbReference type="ARBA" id="ARBA00022448"/>
    </source>
</evidence>
<dbReference type="PROSITE" id="PS00217">
    <property type="entry name" value="SUGAR_TRANSPORT_2"/>
    <property type="match status" value="1"/>
</dbReference>
<keyword evidence="11" id="KW-1185">Reference proteome</keyword>
<dbReference type="GO" id="GO:0016020">
    <property type="term" value="C:membrane"/>
    <property type="evidence" value="ECO:0007669"/>
    <property type="project" value="UniProtKB-SubCell"/>
</dbReference>
<proteinExistence type="inferred from homology"/>
<reference evidence="10" key="2">
    <citation type="journal article" date="2023" name="IMA Fungus">
        <title>Comparative genomic study of the Penicillium genus elucidates a diverse pangenome and 15 lateral gene transfer events.</title>
        <authorList>
            <person name="Petersen C."/>
            <person name="Sorensen T."/>
            <person name="Nielsen M.R."/>
            <person name="Sondergaard T.E."/>
            <person name="Sorensen J.L."/>
            <person name="Fitzpatrick D.A."/>
            <person name="Frisvad J.C."/>
            <person name="Nielsen K.L."/>
        </authorList>
    </citation>
    <scope>NUCLEOTIDE SEQUENCE</scope>
    <source>
        <strain evidence="10">IBT 30069</strain>
    </source>
</reference>
<name>A0A9W9EFP3_9EURO</name>
<dbReference type="EMBL" id="JAPQKH010000012">
    <property type="protein sequence ID" value="KAJ5080884.1"/>
    <property type="molecule type" value="Genomic_DNA"/>
</dbReference>
<dbReference type="GO" id="GO:0005351">
    <property type="term" value="F:carbohydrate:proton symporter activity"/>
    <property type="evidence" value="ECO:0007669"/>
    <property type="project" value="TreeGrafter"/>
</dbReference>
<comment type="caution">
    <text evidence="10">The sequence shown here is derived from an EMBL/GenBank/DDBJ whole genome shotgun (WGS) entry which is preliminary data.</text>
</comment>
<protein>
    <recommendedName>
        <fullName evidence="9">Major facilitator superfamily (MFS) profile domain-containing protein</fullName>
    </recommendedName>
</protein>
<evidence type="ECO:0000313" key="10">
    <source>
        <dbReference type="EMBL" id="KAJ5080884.1"/>
    </source>
</evidence>
<dbReference type="InterPro" id="IPR020846">
    <property type="entry name" value="MFS_dom"/>
</dbReference>
<dbReference type="InterPro" id="IPR036259">
    <property type="entry name" value="MFS_trans_sf"/>
</dbReference>
<evidence type="ECO:0000259" key="9">
    <source>
        <dbReference type="PROSITE" id="PS50850"/>
    </source>
</evidence>
<feature type="transmembrane region" description="Helical" evidence="8">
    <location>
        <begin position="12"/>
        <end position="33"/>
    </location>
</feature>
<keyword evidence="5 8" id="KW-1133">Transmembrane helix</keyword>
<dbReference type="OrthoDB" id="5399138at2759"/>
<keyword evidence="4 8" id="KW-0812">Transmembrane</keyword>
<sequence>MASYLKKPPVYVLACMLCSANGILFGMDTGIIGPVTDMKDFKAQFGGSQNSTIHGLIVSSILIPAALSSLFAGHLADRFGRAMSISIGCFIFGVGAAIEASAVSLGMFIAGRVIEGLGEGLFLGNLVVYICEVSPTKYRGPLTTGPQLVITSGICLGYFTCYGSSKHIVSSFSWRTPFILLASLAMILSVASLVLLPPSPRWLSMHGRHAEASATWEKLGVSYAEHEKVELENAAQEGGVPSNQGTMEKLLDIFSKDVRSRTILAVFMMAAQQLSGIDGVLYYAPLLFQQAGLKSSDASFFASGVSALVIFVVTIPATLYADKWGRKKSIIYGGIGLAAIMFVIGALYAGNAVHPSFGPGRWVVIVFIYLFAIVYSMSWAVSVKIFAAEVNPQRCRAATATLAHSSNWLANFVVALVTPILLSKSSYGAYFLFGGCSTVTAAIAAVFMHETKGRSLEEIEATFKRGSNSKNSSGLFTIFQQPKATV</sequence>
<keyword evidence="6 8" id="KW-0472">Membrane</keyword>
<comment type="subcellular location">
    <subcellularLocation>
        <location evidence="1">Membrane</location>
        <topology evidence="1">Multi-pass membrane protein</topology>
    </subcellularLocation>
</comment>
<dbReference type="Pfam" id="PF00083">
    <property type="entry name" value="Sugar_tr"/>
    <property type="match status" value="1"/>
</dbReference>
<dbReference type="InterPro" id="IPR005829">
    <property type="entry name" value="Sugar_transporter_CS"/>
</dbReference>
<feature type="transmembrane region" description="Helical" evidence="8">
    <location>
        <begin position="300"/>
        <end position="321"/>
    </location>
</feature>
<evidence type="ECO:0000256" key="6">
    <source>
        <dbReference type="ARBA" id="ARBA00023136"/>
    </source>
</evidence>
<feature type="transmembrane region" description="Helical" evidence="8">
    <location>
        <begin position="178"/>
        <end position="196"/>
    </location>
</feature>
<dbReference type="InterPro" id="IPR050360">
    <property type="entry name" value="MFS_Sugar_Transporters"/>
</dbReference>
<feature type="domain" description="Major facilitator superfamily (MFS) profile" evidence="9">
    <location>
        <begin position="14"/>
        <end position="452"/>
    </location>
</feature>
<evidence type="ECO:0000256" key="1">
    <source>
        <dbReference type="ARBA" id="ARBA00004141"/>
    </source>
</evidence>
<feature type="transmembrane region" description="Helical" evidence="8">
    <location>
        <begin position="399"/>
        <end position="421"/>
    </location>
</feature>
<evidence type="ECO:0000256" key="7">
    <source>
        <dbReference type="RuleBase" id="RU003346"/>
    </source>
</evidence>
<feature type="transmembrane region" description="Helical" evidence="8">
    <location>
        <begin position="427"/>
        <end position="447"/>
    </location>
</feature>
<dbReference type="PANTHER" id="PTHR48022">
    <property type="entry name" value="PLASTIDIC GLUCOSE TRANSPORTER 4"/>
    <property type="match status" value="1"/>
</dbReference>
<dbReference type="InterPro" id="IPR005828">
    <property type="entry name" value="MFS_sugar_transport-like"/>
</dbReference>
<dbReference type="PROSITE" id="PS50850">
    <property type="entry name" value="MFS"/>
    <property type="match status" value="1"/>
</dbReference>
<feature type="transmembrane region" description="Helical" evidence="8">
    <location>
        <begin position="85"/>
        <end position="110"/>
    </location>
</feature>
<evidence type="ECO:0000256" key="5">
    <source>
        <dbReference type="ARBA" id="ARBA00022989"/>
    </source>
</evidence>
<gene>
    <name evidence="10" type="ORF">N7456_013594</name>
</gene>
<dbReference type="NCBIfam" id="TIGR00879">
    <property type="entry name" value="SP"/>
    <property type="match status" value="1"/>
</dbReference>
<dbReference type="Proteomes" id="UP001149165">
    <property type="component" value="Unassembled WGS sequence"/>
</dbReference>
<dbReference type="FunFam" id="1.20.1250.20:FF:000134">
    <property type="entry name" value="MFS sugar transporter protein"/>
    <property type="match status" value="1"/>
</dbReference>
<dbReference type="SUPFAM" id="SSF103473">
    <property type="entry name" value="MFS general substrate transporter"/>
    <property type="match status" value="1"/>
</dbReference>
<reference evidence="10" key="1">
    <citation type="submission" date="2022-11" db="EMBL/GenBank/DDBJ databases">
        <authorList>
            <person name="Petersen C."/>
        </authorList>
    </citation>
    <scope>NUCLEOTIDE SEQUENCE</scope>
    <source>
        <strain evidence="10">IBT 30069</strain>
    </source>
</reference>
<feature type="transmembrane region" description="Helical" evidence="8">
    <location>
        <begin position="263"/>
        <end position="288"/>
    </location>
</feature>
<dbReference type="Gene3D" id="1.20.1250.20">
    <property type="entry name" value="MFS general substrate transporter like domains"/>
    <property type="match status" value="1"/>
</dbReference>
<feature type="transmembrane region" description="Helical" evidence="8">
    <location>
        <begin position="330"/>
        <end position="350"/>
    </location>
</feature>
<dbReference type="InterPro" id="IPR003663">
    <property type="entry name" value="Sugar/inositol_transpt"/>
</dbReference>
<accession>A0A9W9EFP3</accession>